<evidence type="ECO:0000313" key="3">
    <source>
        <dbReference type="Proteomes" id="UP000268014"/>
    </source>
</evidence>
<gene>
    <name evidence="2" type="ORF">HPLM_LOCUS10990</name>
</gene>
<accession>A0A0N4WJ28</accession>
<dbReference type="AlphaFoldDB" id="A0A0N4WJ28"/>
<reference evidence="2 3" key="2">
    <citation type="submission" date="2018-11" db="EMBL/GenBank/DDBJ databases">
        <authorList>
            <consortium name="Pathogen Informatics"/>
        </authorList>
    </citation>
    <scope>NUCLEOTIDE SEQUENCE [LARGE SCALE GENOMIC DNA]</scope>
    <source>
        <strain evidence="2 3">MHpl1</strain>
    </source>
</reference>
<evidence type="ECO:0000256" key="1">
    <source>
        <dbReference type="SAM" id="MobiDB-lite"/>
    </source>
</evidence>
<reference evidence="4" key="1">
    <citation type="submission" date="2017-02" db="UniProtKB">
        <authorList>
            <consortium name="WormBaseParasite"/>
        </authorList>
    </citation>
    <scope>IDENTIFICATION</scope>
</reference>
<feature type="region of interest" description="Disordered" evidence="1">
    <location>
        <begin position="1"/>
        <end position="34"/>
    </location>
</feature>
<evidence type="ECO:0000313" key="2">
    <source>
        <dbReference type="EMBL" id="VDO41724.1"/>
    </source>
</evidence>
<keyword evidence="3" id="KW-1185">Reference proteome</keyword>
<proteinExistence type="predicted"/>
<evidence type="ECO:0000313" key="4">
    <source>
        <dbReference type="WBParaSite" id="HPLM_0001099501-mRNA-1"/>
    </source>
</evidence>
<protein>
    <submittedName>
        <fullName evidence="4">Polyprotein</fullName>
    </submittedName>
</protein>
<organism evidence="4">
    <name type="scientific">Haemonchus placei</name>
    <name type="common">Barber's pole worm</name>
    <dbReference type="NCBI Taxonomy" id="6290"/>
    <lineage>
        <taxon>Eukaryota</taxon>
        <taxon>Metazoa</taxon>
        <taxon>Ecdysozoa</taxon>
        <taxon>Nematoda</taxon>
        <taxon>Chromadorea</taxon>
        <taxon>Rhabditida</taxon>
        <taxon>Rhabditina</taxon>
        <taxon>Rhabditomorpha</taxon>
        <taxon>Strongyloidea</taxon>
        <taxon>Trichostrongylidae</taxon>
        <taxon>Haemonchus</taxon>
    </lineage>
</organism>
<dbReference type="OrthoDB" id="5875593at2759"/>
<dbReference type="Proteomes" id="UP000268014">
    <property type="component" value="Unassembled WGS sequence"/>
</dbReference>
<name>A0A0N4WJ28_HAEPC</name>
<dbReference type="EMBL" id="UZAF01017444">
    <property type="protein sequence ID" value="VDO41724.1"/>
    <property type="molecule type" value="Genomic_DNA"/>
</dbReference>
<dbReference type="WBParaSite" id="HPLM_0001099501-mRNA-1">
    <property type="protein sequence ID" value="HPLM_0001099501-mRNA-1"/>
    <property type="gene ID" value="HPLM_0001099501"/>
</dbReference>
<sequence length="95" mass="11378">MRGYHQASYEEGATNYRSPQRGSTRIRKDEPRKRLGKGRLMVKKKFNLDGPDGYKYYWRDLRKEPVKFSRRNLGMVTFVRFGPREAYYTSKFMAV</sequence>